<proteinExistence type="inferred from homology"/>
<dbReference type="Pfam" id="PF14580">
    <property type="entry name" value="LRR_9"/>
    <property type="match status" value="1"/>
</dbReference>
<dbReference type="PANTHER" id="PTHR10552:SF6">
    <property type="entry name" value="U2 SMALL NUCLEAR RIBONUCLEOPROTEIN A"/>
    <property type="match status" value="1"/>
</dbReference>
<dbReference type="FunFam" id="3.80.10.10:FF:000026">
    <property type="entry name" value="U2 small nuclear ribonucleoprotein A"/>
    <property type="match status" value="1"/>
</dbReference>
<dbReference type="PROSITE" id="PS51450">
    <property type="entry name" value="LRR"/>
    <property type="match status" value="2"/>
</dbReference>
<keyword evidence="8" id="KW-1185">Reference proteome</keyword>
<evidence type="ECO:0000256" key="1">
    <source>
        <dbReference type="ARBA" id="ARBA00004123"/>
    </source>
</evidence>
<dbReference type="SUPFAM" id="SSF52058">
    <property type="entry name" value="L domain-like"/>
    <property type="match status" value="1"/>
</dbReference>
<comment type="subcellular location">
    <subcellularLocation>
        <location evidence="1">Nucleus</location>
    </subcellularLocation>
</comment>
<dbReference type="Gene3D" id="3.80.10.10">
    <property type="entry name" value="Ribonuclease Inhibitor"/>
    <property type="match status" value="1"/>
</dbReference>
<evidence type="ECO:0000313" key="8">
    <source>
        <dbReference type="Proteomes" id="UP000076722"/>
    </source>
</evidence>
<evidence type="ECO:0000256" key="3">
    <source>
        <dbReference type="ARBA" id="ARBA00022737"/>
    </source>
</evidence>
<organism evidence="7 8">
    <name type="scientific">Sistotremastrum niveocremeum HHB9708</name>
    <dbReference type="NCBI Taxonomy" id="1314777"/>
    <lineage>
        <taxon>Eukaryota</taxon>
        <taxon>Fungi</taxon>
        <taxon>Dikarya</taxon>
        <taxon>Basidiomycota</taxon>
        <taxon>Agaricomycotina</taxon>
        <taxon>Agaricomycetes</taxon>
        <taxon>Sistotremastrales</taxon>
        <taxon>Sistotremastraceae</taxon>
        <taxon>Sertulicium</taxon>
        <taxon>Sertulicium niveocremeum</taxon>
    </lineage>
</organism>
<accession>A0A164XLZ6</accession>
<keyword evidence="4" id="KW-0539">Nucleus</keyword>
<sequence length="247" mass="27633">MKLTPELIAQSPSFLNPVKERQLDLRGHKIPAIENLGITKDQHDCIDFTDNSITTLANLPLLKRLRTLLLANNRVSSISQSLHLSAPNLTSLILTNNNVRELGDLEPLQELRHLTYLSLLGNPVREKKWYREWLAWRLKSLRVLDFQRIRDKERVTAKTLFLTSDDLPTALATTLAASVSTQAAKAPIAIDEPRAPGTGGKAGRLMTEEEKKRVRIAIQNATSAEEIRKLERSLKEGWMPPVGPVGA</sequence>
<dbReference type="OrthoDB" id="433501at2759"/>
<dbReference type="GO" id="GO:0030620">
    <property type="term" value="F:U2 snRNA binding"/>
    <property type="evidence" value="ECO:0007669"/>
    <property type="project" value="InterPro"/>
</dbReference>
<dbReference type="PANTHER" id="PTHR10552">
    <property type="entry name" value="U2 SMALL NUCLEAR RIBONUCLEOPROTEIN A"/>
    <property type="match status" value="1"/>
</dbReference>
<dbReference type="Proteomes" id="UP000076722">
    <property type="component" value="Unassembled WGS sequence"/>
</dbReference>
<gene>
    <name evidence="7" type="ORF">SISNIDRAFT_464336</name>
</gene>
<protein>
    <recommendedName>
        <fullName evidence="6">U2 small nuclear ribonucleoprotein A'</fullName>
    </recommendedName>
</protein>
<evidence type="ECO:0000256" key="2">
    <source>
        <dbReference type="ARBA" id="ARBA00022614"/>
    </source>
</evidence>
<name>A0A164XLZ6_9AGAM</name>
<dbReference type="GO" id="GO:0000398">
    <property type="term" value="P:mRNA splicing, via spliceosome"/>
    <property type="evidence" value="ECO:0007669"/>
    <property type="project" value="InterPro"/>
</dbReference>
<dbReference type="InterPro" id="IPR044640">
    <property type="entry name" value="RU2A"/>
</dbReference>
<evidence type="ECO:0000256" key="5">
    <source>
        <dbReference type="ARBA" id="ARBA00024196"/>
    </source>
</evidence>
<dbReference type="InterPro" id="IPR001611">
    <property type="entry name" value="Leu-rich_rpt"/>
</dbReference>
<evidence type="ECO:0000256" key="4">
    <source>
        <dbReference type="ARBA" id="ARBA00023242"/>
    </source>
</evidence>
<keyword evidence="3" id="KW-0677">Repeat</keyword>
<dbReference type="GO" id="GO:0005686">
    <property type="term" value="C:U2 snRNP"/>
    <property type="evidence" value="ECO:0007669"/>
    <property type="project" value="TreeGrafter"/>
</dbReference>
<evidence type="ECO:0000313" key="7">
    <source>
        <dbReference type="EMBL" id="KZS96108.1"/>
    </source>
</evidence>
<dbReference type="STRING" id="1314777.A0A164XLZ6"/>
<dbReference type="EMBL" id="KV419400">
    <property type="protein sequence ID" value="KZS96108.1"/>
    <property type="molecule type" value="Genomic_DNA"/>
</dbReference>
<reference evidence="7 8" key="1">
    <citation type="journal article" date="2016" name="Mol. Biol. Evol.">
        <title>Comparative Genomics of Early-Diverging Mushroom-Forming Fungi Provides Insights into the Origins of Lignocellulose Decay Capabilities.</title>
        <authorList>
            <person name="Nagy L.G."/>
            <person name="Riley R."/>
            <person name="Tritt A."/>
            <person name="Adam C."/>
            <person name="Daum C."/>
            <person name="Floudas D."/>
            <person name="Sun H."/>
            <person name="Yadav J.S."/>
            <person name="Pangilinan J."/>
            <person name="Larsson K.H."/>
            <person name="Matsuura K."/>
            <person name="Barry K."/>
            <person name="Labutti K."/>
            <person name="Kuo R."/>
            <person name="Ohm R.A."/>
            <person name="Bhattacharya S.S."/>
            <person name="Shirouzu T."/>
            <person name="Yoshinaga Y."/>
            <person name="Martin F.M."/>
            <person name="Grigoriev I.V."/>
            <person name="Hibbett D.S."/>
        </authorList>
    </citation>
    <scope>NUCLEOTIDE SEQUENCE [LARGE SCALE GENOMIC DNA]</scope>
    <source>
        <strain evidence="7 8">HHB9708</strain>
    </source>
</reference>
<comment type="similarity">
    <text evidence="5">Belongs to the U2 small nuclear ribonucleoprotein A family.</text>
</comment>
<dbReference type="AlphaFoldDB" id="A0A164XLZ6"/>
<evidence type="ECO:0000256" key="6">
    <source>
        <dbReference type="ARBA" id="ARBA00024238"/>
    </source>
</evidence>
<keyword evidence="2" id="KW-0433">Leucine-rich repeat</keyword>
<dbReference type="InterPro" id="IPR032675">
    <property type="entry name" value="LRR_dom_sf"/>
</dbReference>